<evidence type="ECO:0000259" key="1">
    <source>
        <dbReference type="Pfam" id="PF13966"/>
    </source>
</evidence>
<sequence>MYTYWASVFLLPTKVIDKITRICRNYLRSGTGEYKKAPYISWQQTYLPKSQGGIGIKDLAAWNKATIVKLTWAVAKKKEGDSDYKVAKGYKWKWETQRKVPWIKLIWARSNVPRNAFISWVLIQNRLPIKHRMSKFQPQTDTLCRKRIKQICFIVNSRQLMMALKHIKSPGALKQIISAIIKATIYCIWSAKNHRIFKKQQITVHQTAYLIKDQARSRILFLSKCSKKYSSHIDSILT</sequence>
<dbReference type="Proteomes" id="UP001153076">
    <property type="component" value="Unassembled WGS sequence"/>
</dbReference>
<accession>A0A9Q1JLT0</accession>
<name>A0A9Q1JLT0_9CARY</name>
<dbReference type="EMBL" id="JAKOGI010001513">
    <property type="protein sequence ID" value="KAJ8425226.1"/>
    <property type="molecule type" value="Genomic_DNA"/>
</dbReference>
<dbReference type="AlphaFoldDB" id="A0A9Q1JLT0"/>
<reference evidence="2" key="1">
    <citation type="submission" date="2022-04" db="EMBL/GenBank/DDBJ databases">
        <title>Carnegiea gigantea Genome sequencing and assembly v2.</title>
        <authorList>
            <person name="Copetti D."/>
            <person name="Sanderson M.J."/>
            <person name="Burquez A."/>
            <person name="Wojciechowski M.F."/>
        </authorList>
    </citation>
    <scope>NUCLEOTIDE SEQUENCE</scope>
    <source>
        <strain evidence="2">SGP5-SGP5p</strain>
        <tissue evidence="2">Aerial part</tissue>
    </source>
</reference>
<evidence type="ECO:0000313" key="3">
    <source>
        <dbReference type="Proteomes" id="UP001153076"/>
    </source>
</evidence>
<dbReference type="PANTHER" id="PTHR33116:SF78">
    <property type="entry name" value="OS12G0587133 PROTEIN"/>
    <property type="match status" value="1"/>
</dbReference>
<proteinExistence type="predicted"/>
<dbReference type="InterPro" id="IPR026960">
    <property type="entry name" value="RVT-Znf"/>
</dbReference>
<evidence type="ECO:0000313" key="2">
    <source>
        <dbReference type="EMBL" id="KAJ8425226.1"/>
    </source>
</evidence>
<feature type="domain" description="Reverse transcriptase zinc-binding" evidence="1">
    <location>
        <begin position="84"/>
        <end position="145"/>
    </location>
</feature>
<keyword evidence="3" id="KW-1185">Reference proteome</keyword>
<dbReference type="Pfam" id="PF13966">
    <property type="entry name" value="zf-RVT"/>
    <property type="match status" value="1"/>
</dbReference>
<protein>
    <recommendedName>
        <fullName evidence="1">Reverse transcriptase zinc-binding domain-containing protein</fullName>
    </recommendedName>
</protein>
<comment type="caution">
    <text evidence="2">The sequence shown here is derived from an EMBL/GenBank/DDBJ whole genome shotgun (WGS) entry which is preliminary data.</text>
</comment>
<organism evidence="2 3">
    <name type="scientific">Carnegiea gigantea</name>
    <dbReference type="NCBI Taxonomy" id="171969"/>
    <lineage>
        <taxon>Eukaryota</taxon>
        <taxon>Viridiplantae</taxon>
        <taxon>Streptophyta</taxon>
        <taxon>Embryophyta</taxon>
        <taxon>Tracheophyta</taxon>
        <taxon>Spermatophyta</taxon>
        <taxon>Magnoliopsida</taxon>
        <taxon>eudicotyledons</taxon>
        <taxon>Gunneridae</taxon>
        <taxon>Pentapetalae</taxon>
        <taxon>Caryophyllales</taxon>
        <taxon>Cactineae</taxon>
        <taxon>Cactaceae</taxon>
        <taxon>Cactoideae</taxon>
        <taxon>Echinocereeae</taxon>
        <taxon>Carnegiea</taxon>
    </lineage>
</organism>
<gene>
    <name evidence="2" type="ORF">Cgig2_019115</name>
</gene>
<dbReference type="OrthoDB" id="1938246at2759"/>
<dbReference type="PANTHER" id="PTHR33116">
    <property type="entry name" value="REVERSE TRANSCRIPTASE ZINC-BINDING DOMAIN-CONTAINING PROTEIN-RELATED-RELATED"/>
    <property type="match status" value="1"/>
</dbReference>